<evidence type="ECO:0000256" key="7">
    <source>
        <dbReference type="ARBA" id="ARBA00023306"/>
    </source>
</evidence>
<dbReference type="Gene3D" id="1.25.10.10">
    <property type="entry name" value="Leucine-rich Repeat Variant"/>
    <property type="match status" value="1"/>
</dbReference>
<dbReference type="EMBL" id="CM017620">
    <property type="protein sequence ID" value="TYI01301.1"/>
    <property type="molecule type" value="Genomic_DNA"/>
</dbReference>
<reference evidence="10 11" key="1">
    <citation type="submission" date="2019-07" db="EMBL/GenBank/DDBJ databases">
        <title>WGS assembly of Gossypium tomentosum.</title>
        <authorList>
            <person name="Chen Z.J."/>
            <person name="Sreedasyam A."/>
            <person name="Ando A."/>
            <person name="Song Q."/>
            <person name="De L."/>
            <person name="Hulse-Kemp A."/>
            <person name="Ding M."/>
            <person name="Ye W."/>
            <person name="Kirkbride R."/>
            <person name="Jenkins J."/>
            <person name="Plott C."/>
            <person name="Lovell J."/>
            <person name="Lin Y.-M."/>
            <person name="Vaughn R."/>
            <person name="Liu B."/>
            <person name="Li W."/>
            <person name="Simpson S."/>
            <person name="Scheffler B."/>
            <person name="Saski C."/>
            <person name="Grover C."/>
            <person name="Hu G."/>
            <person name="Conover J."/>
            <person name="Carlson J."/>
            <person name="Shu S."/>
            <person name="Boston L."/>
            <person name="Williams M."/>
            <person name="Peterson D."/>
            <person name="Mcgee K."/>
            <person name="Jones D."/>
            <person name="Wendel J."/>
            <person name="Stelly D."/>
            <person name="Grimwood J."/>
            <person name="Schmutz J."/>
        </authorList>
    </citation>
    <scope>NUCLEOTIDE SEQUENCE [LARGE SCALE GENOMIC DNA]</scope>
    <source>
        <strain evidence="10">7179.01</strain>
    </source>
</reference>
<dbReference type="GO" id="GO:0000793">
    <property type="term" value="C:condensed chromosome"/>
    <property type="evidence" value="ECO:0007669"/>
    <property type="project" value="TreeGrafter"/>
</dbReference>
<evidence type="ECO:0000259" key="9">
    <source>
        <dbReference type="Pfam" id="PF12719"/>
    </source>
</evidence>
<evidence type="ECO:0000313" key="10">
    <source>
        <dbReference type="EMBL" id="TYI01301.1"/>
    </source>
</evidence>
<dbReference type="SUPFAM" id="SSF48371">
    <property type="entry name" value="ARM repeat"/>
    <property type="match status" value="1"/>
</dbReference>
<evidence type="ECO:0000256" key="6">
    <source>
        <dbReference type="ARBA" id="ARBA00023067"/>
    </source>
</evidence>
<keyword evidence="6" id="KW-0226">DNA condensation</keyword>
<dbReference type="InterPro" id="IPR016024">
    <property type="entry name" value="ARM-type_fold"/>
</dbReference>
<accession>A0A5D2NB95</accession>
<keyword evidence="11" id="KW-1185">Reference proteome</keyword>
<comment type="similarity">
    <text evidence="2">Belongs to the CND3 (condensin subunit 3) family.</text>
</comment>
<feature type="region of interest" description="Disordered" evidence="8">
    <location>
        <begin position="950"/>
        <end position="1049"/>
    </location>
</feature>
<dbReference type="GO" id="GO:0007076">
    <property type="term" value="P:mitotic chromosome condensation"/>
    <property type="evidence" value="ECO:0007669"/>
    <property type="project" value="InterPro"/>
</dbReference>
<dbReference type="PROSITE" id="PS00018">
    <property type="entry name" value="EF_HAND_1"/>
    <property type="match status" value="1"/>
</dbReference>
<protein>
    <recommendedName>
        <fullName evidence="9">Nuclear condensin complex subunit 3 C-terminal domain-containing protein</fullName>
    </recommendedName>
</protein>
<evidence type="ECO:0000256" key="1">
    <source>
        <dbReference type="ARBA" id="ARBA00004286"/>
    </source>
</evidence>
<feature type="compositionally biased region" description="Acidic residues" evidence="8">
    <location>
        <begin position="1026"/>
        <end position="1049"/>
    </location>
</feature>
<dbReference type="InterPro" id="IPR011989">
    <property type="entry name" value="ARM-like"/>
</dbReference>
<evidence type="ECO:0000256" key="4">
    <source>
        <dbReference type="ARBA" id="ARBA00022618"/>
    </source>
</evidence>
<sequence>MKEQEMADTQLIRKIAKIVDEAKASNASHLRKLKELSAVRSKSPSVHQFSVAFTKTLTPLFHILKRTATMERVVRFVSAFSSARDPNDTSASDEFLEEFLKFLLVGATAANKTARFRACQIISEIILRLPDDSEVSDELWDEVIELMKFRVVDKVPLIRTLAVRALSRFVNDSENSDILDLFLEVLPLEQNSEVRKTIVLSLPPSNATSQVIIDCTMDVSESVRKAAYCVIANKFPLQSLSIKHRTAILQRGLADRSLAVSKECLKLMTDQWLVKCCNGDPVQLLKYLDVETYESVGESVMESLLKADLVKLHKVESIQQYILRTSANEGSEGDSADCSVSIRLMEPEVSLYWRMVCKHLQMEAQGKGSDAAATMGTEAAIYAAEASDNNDLLDRILPETVSDYIDLVKAHIDAGVNYHFASRQLLLLGEMLDFSDATIRKIASSFVQDLLHRPLEHEVDDEGNKVAIGDGINLGGDRDWAIAVARLAKKVHSAAGEFEEVILGVVQELVRPCRERTADFINWMHCLAVTGLLLENAKSFRWAVEPTELLQSLLLPGAKHVHLDVQRVSVRCLGLFGLLENKPSEELIKQLRISYVKGPSPISTVACKALFDIGMWHGPQEVDRALGLNLLSQLEVDAMPSDPVNFSETDGASNIQLVDLLYAGFTKNNRARALENDENESVQAVLGEGFAKFLLLSEKYPSIPASSHPLLLSKLIGLYFSNESKDLQRLKQCLSVFFEHYASLSENHKKCLSKAFIPVMRSMWPGIDDNPGGSSYMVSNMRKRAIQASRFMLQMMQTPLYAKGTEAEDDNGCNGSPEIIDGPSQPSVECGEEGLAIRIATEVLRFPAKKTPAERSYVAALCRILAALCRILASLHFHLSEQGPVKIMRRLLSRVCESVLSEKDILKELKLMAERLEGLDRNPDQDLSEDEVKYIFGKLELEFNLDVDGSTAVPQTPAPCSARPNRSRRRVRREEVSSDEENSPPCVKSVVPSNGGTIGPRSQRASKTAAMTKITRSKAVRIEEGFHEDDDEDSEVTAEDSDESDELTE</sequence>
<dbReference type="PANTHER" id="PTHR14418:SF5">
    <property type="entry name" value="CONDENSIN COMPLEX SUBUNIT 3"/>
    <property type="match status" value="1"/>
</dbReference>
<keyword evidence="3" id="KW-0158">Chromosome</keyword>
<dbReference type="GO" id="GO:0000796">
    <property type="term" value="C:condensin complex"/>
    <property type="evidence" value="ECO:0007669"/>
    <property type="project" value="InterPro"/>
</dbReference>
<dbReference type="PANTHER" id="PTHR14418">
    <property type="entry name" value="CONDENSIN COMPLEX SUBUNIT 3-RELATED"/>
    <property type="match status" value="1"/>
</dbReference>
<organism evidence="10 11">
    <name type="scientific">Gossypium tomentosum</name>
    <name type="common">Hawaiian cotton</name>
    <name type="synonym">Gossypium sandvicense</name>
    <dbReference type="NCBI Taxonomy" id="34277"/>
    <lineage>
        <taxon>Eukaryota</taxon>
        <taxon>Viridiplantae</taxon>
        <taxon>Streptophyta</taxon>
        <taxon>Embryophyta</taxon>
        <taxon>Tracheophyta</taxon>
        <taxon>Spermatophyta</taxon>
        <taxon>Magnoliopsida</taxon>
        <taxon>eudicotyledons</taxon>
        <taxon>Gunneridae</taxon>
        <taxon>Pentapetalae</taxon>
        <taxon>rosids</taxon>
        <taxon>malvids</taxon>
        <taxon>Malvales</taxon>
        <taxon>Malvaceae</taxon>
        <taxon>Malvoideae</taxon>
        <taxon>Gossypium</taxon>
    </lineage>
</organism>
<evidence type="ECO:0000256" key="5">
    <source>
        <dbReference type="ARBA" id="ARBA00022776"/>
    </source>
</evidence>
<keyword evidence="5" id="KW-0498">Mitosis</keyword>
<evidence type="ECO:0000256" key="2">
    <source>
        <dbReference type="ARBA" id="ARBA00006533"/>
    </source>
</evidence>
<feature type="domain" description="Nuclear condensin complex subunit 3 C-terminal" evidence="9">
    <location>
        <begin position="525"/>
        <end position="868"/>
    </location>
</feature>
<dbReference type="InterPro" id="IPR018247">
    <property type="entry name" value="EF_Hand_1_Ca_BS"/>
</dbReference>
<dbReference type="Proteomes" id="UP000322667">
    <property type="component" value="Chromosome A11"/>
</dbReference>
<keyword evidence="7" id="KW-0131">Cell cycle</keyword>
<evidence type="ECO:0000256" key="8">
    <source>
        <dbReference type="SAM" id="MobiDB-lite"/>
    </source>
</evidence>
<proteinExistence type="inferred from homology"/>
<comment type="subcellular location">
    <subcellularLocation>
        <location evidence="1">Chromosome</location>
    </subcellularLocation>
</comment>
<dbReference type="GO" id="GO:0051301">
    <property type="term" value="P:cell division"/>
    <property type="evidence" value="ECO:0007669"/>
    <property type="project" value="UniProtKB-KW"/>
</dbReference>
<dbReference type="AlphaFoldDB" id="A0A5D2NB95"/>
<evidence type="ECO:0000313" key="11">
    <source>
        <dbReference type="Proteomes" id="UP000322667"/>
    </source>
</evidence>
<gene>
    <name evidence="10" type="ORF">ES332_A11G191600v1</name>
</gene>
<evidence type="ECO:0000256" key="3">
    <source>
        <dbReference type="ARBA" id="ARBA00022454"/>
    </source>
</evidence>
<dbReference type="InterPro" id="IPR027165">
    <property type="entry name" value="CND3"/>
</dbReference>
<keyword evidence="4" id="KW-0132">Cell division</keyword>
<dbReference type="Pfam" id="PF12719">
    <property type="entry name" value="Cnd3"/>
    <property type="match status" value="1"/>
</dbReference>
<dbReference type="InterPro" id="IPR025977">
    <property type="entry name" value="Cnd3_C"/>
</dbReference>
<name>A0A5D2NB95_GOSTO</name>